<keyword evidence="2 7" id="KW-0645">Protease</keyword>
<comment type="similarity">
    <text evidence="1">Belongs to the peptidase C48 family.</text>
</comment>
<dbReference type="GO" id="GO:0006508">
    <property type="term" value="P:proteolysis"/>
    <property type="evidence" value="ECO:0007669"/>
    <property type="project" value="UniProtKB-KW"/>
</dbReference>
<keyword evidence="4" id="KW-0788">Thiol protease</keyword>
<dbReference type="SUPFAM" id="SSF54001">
    <property type="entry name" value="Cysteine proteinases"/>
    <property type="match status" value="1"/>
</dbReference>
<dbReference type="GO" id="GO:0016929">
    <property type="term" value="F:deSUMOylase activity"/>
    <property type="evidence" value="ECO:0007669"/>
    <property type="project" value="TreeGrafter"/>
</dbReference>
<name>A0A2S2QRT2_9HEMI</name>
<dbReference type="InterPro" id="IPR003653">
    <property type="entry name" value="Peptidase_C48_C"/>
</dbReference>
<evidence type="ECO:0000256" key="4">
    <source>
        <dbReference type="ARBA" id="ARBA00022807"/>
    </source>
</evidence>
<dbReference type="AlphaFoldDB" id="A0A2S2QRT2"/>
<dbReference type="GO" id="GO:0080090">
    <property type="term" value="P:regulation of primary metabolic process"/>
    <property type="evidence" value="ECO:0007669"/>
    <property type="project" value="UniProtKB-ARBA"/>
</dbReference>
<dbReference type="Gene3D" id="3.40.395.10">
    <property type="entry name" value="Adenoviral Proteinase, Chain A"/>
    <property type="match status" value="1"/>
</dbReference>
<dbReference type="FunFam" id="3.40.395.10:FF:000001">
    <property type="entry name" value="Sentrin-specific protease 1"/>
    <property type="match status" value="1"/>
</dbReference>
<evidence type="ECO:0000256" key="1">
    <source>
        <dbReference type="ARBA" id="ARBA00005234"/>
    </source>
</evidence>
<proteinExistence type="inferred from homology"/>
<dbReference type="InterPro" id="IPR038765">
    <property type="entry name" value="Papain-like_cys_pep_sf"/>
</dbReference>
<dbReference type="PANTHER" id="PTHR12606">
    <property type="entry name" value="SENTRIN/SUMO-SPECIFIC PROTEASE"/>
    <property type="match status" value="1"/>
</dbReference>
<gene>
    <name evidence="7" type="primary">SENP1</name>
    <name evidence="7" type="ORF">g.113400</name>
</gene>
<dbReference type="PANTHER" id="PTHR12606:SF141">
    <property type="entry name" value="GH15225P-RELATED"/>
    <property type="match status" value="1"/>
</dbReference>
<feature type="domain" description="Ubiquitin-like protease family profile" evidence="6">
    <location>
        <begin position="333"/>
        <end position="492"/>
    </location>
</feature>
<reference evidence="7" key="1">
    <citation type="submission" date="2018-04" db="EMBL/GenBank/DDBJ databases">
        <title>Transcriptome assembly of Sipha flava.</title>
        <authorList>
            <person name="Scully E.D."/>
            <person name="Geib S.M."/>
            <person name="Palmer N.A."/>
            <person name="Koch K."/>
            <person name="Bradshaw J."/>
            <person name="Heng-Moss T."/>
            <person name="Sarath G."/>
        </authorList>
    </citation>
    <scope>NUCLEOTIDE SEQUENCE</scope>
</reference>
<sequence length="523" mass="60447">MGFFNSLRNLKKWFTDRTGITKSKESTKRKHDDCEIINNKRARMDDSLVEVVVISDDSLSEAEEADITEPGPSTMPLRASPPVMLIDDRHCQRTISPSNIVDLTKNNNDENHIQITQSYSLSNKPFISNRTMSMVGNVNIKSSSVERYSPTMSIKGPRKSNLSMESHFSALQINNTSFNDSKDKSLNMILKHYALPKSETTGLSKSSSRSPLSHHKDLLNESNLPQSPSGKENVEIPELSFHKNRIIKQEMFYERIIRKFKEKQAAIESDNTIKKQKSPEDIFKEKLDLMKKELEKIEPSKKKEIFPGYNKEIQDSIIRLMSGPQNEYIMKGKNIKKSDLKTVYSPTAWLNDEVINHYLNMIVERDPNSLHTFDTFFYSKLSSQGYQSVRRWSRKKDIFACKKMLTPIHLGNHWCLTCVNFIDKTIKYYDSLGGKNPTCLNLIFDYLKEEYKNKKNQEFDSSGWQLMNADDCPAQLNGYDCGVFTCINAEYLARDAKLDFTQDDMPKLRNRICYEILINRLCY</sequence>
<evidence type="ECO:0000256" key="5">
    <source>
        <dbReference type="SAM" id="MobiDB-lite"/>
    </source>
</evidence>
<feature type="compositionally biased region" description="Polar residues" evidence="5">
    <location>
        <begin position="220"/>
        <end position="230"/>
    </location>
</feature>
<accession>A0A2S2QRT2</accession>
<keyword evidence="3" id="KW-0378">Hydrolase</keyword>
<dbReference type="EMBL" id="GGMS01011273">
    <property type="protein sequence ID" value="MBY80476.1"/>
    <property type="molecule type" value="Transcribed_RNA"/>
</dbReference>
<dbReference type="GO" id="GO:0060255">
    <property type="term" value="P:regulation of macromolecule metabolic process"/>
    <property type="evidence" value="ECO:0007669"/>
    <property type="project" value="UniProtKB-ARBA"/>
</dbReference>
<evidence type="ECO:0000256" key="3">
    <source>
        <dbReference type="ARBA" id="ARBA00022801"/>
    </source>
</evidence>
<feature type="region of interest" description="Disordered" evidence="5">
    <location>
        <begin position="199"/>
        <end position="235"/>
    </location>
</feature>
<evidence type="ECO:0000256" key="2">
    <source>
        <dbReference type="ARBA" id="ARBA00022670"/>
    </source>
</evidence>
<protein>
    <submittedName>
        <fullName evidence="7">Sentrin-specific protease 1</fullName>
    </submittedName>
</protein>
<organism evidence="7">
    <name type="scientific">Sipha flava</name>
    <name type="common">yellow sugarcane aphid</name>
    <dbReference type="NCBI Taxonomy" id="143950"/>
    <lineage>
        <taxon>Eukaryota</taxon>
        <taxon>Metazoa</taxon>
        <taxon>Ecdysozoa</taxon>
        <taxon>Arthropoda</taxon>
        <taxon>Hexapoda</taxon>
        <taxon>Insecta</taxon>
        <taxon>Pterygota</taxon>
        <taxon>Neoptera</taxon>
        <taxon>Paraneoptera</taxon>
        <taxon>Hemiptera</taxon>
        <taxon>Sternorrhyncha</taxon>
        <taxon>Aphidomorpha</taxon>
        <taxon>Aphidoidea</taxon>
        <taxon>Aphididae</taxon>
        <taxon>Sipha</taxon>
    </lineage>
</organism>
<evidence type="ECO:0000313" key="7">
    <source>
        <dbReference type="EMBL" id="MBY80476.1"/>
    </source>
</evidence>
<dbReference type="PROSITE" id="PS50600">
    <property type="entry name" value="ULP_PROTEASE"/>
    <property type="match status" value="1"/>
</dbReference>
<evidence type="ECO:0000259" key="6">
    <source>
        <dbReference type="PROSITE" id="PS50600"/>
    </source>
</evidence>
<dbReference type="GO" id="GO:0005634">
    <property type="term" value="C:nucleus"/>
    <property type="evidence" value="ECO:0007669"/>
    <property type="project" value="TreeGrafter"/>
</dbReference>
<dbReference type="OrthoDB" id="8188607at2759"/>
<dbReference type="Pfam" id="PF02902">
    <property type="entry name" value="Peptidase_C48"/>
    <property type="match status" value="1"/>
</dbReference>
<dbReference type="GO" id="GO:0016926">
    <property type="term" value="P:protein desumoylation"/>
    <property type="evidence" value="ECO:0007669"/>
    <property type="project" value="TreeGrafter"/>
</dbReference>